<protein>
    <submittedName>
        <fullName evidence="7">LysR family transcriptional regulator</fullName>
    </submittedName>
</protein>
<dbReference type="Pfam" id="PF00126">
    <property type="entry name" value="HTH_1"/>
    <property type="match status" value="1"/>
</dbReference>
<dbReference type="InterPro" id="IPR037402">
    <property type="entry name" value="YidZ_PBP2"/>
</dbReference>
<organism evidence="7 8">
    <name type="scientific">Myxococcus landrumensis</name>
    <dbReference type="NCBI Taxonomy" id="2813577"/>
    <lineage>
        <taxon>Bacteria</taxon>
        <taxon>Pseudomonadati</taxon>
        <taxon>Myxococcota</taxon>
        <taxon>Myxococcia</taxon>
        <taxon>Myxococcales</taxon>
        <taxon>Cystobacterineae</taxon>
        <taxon>Myxococcaceae</taxon>
        <taxon>Myxococcus</taxon>
    </lineage>
</organism>
<keyword evidence="8" id="KW-1185">Reference proteome</keyword>
<sequence>MSPTHTARRKGRVTQRSRPAASQPSNTGLDLSGINLNLAVALDALLTEGNVTRAAKRVGITQSAMSHALAQLRELLGDALLIRGRGGMVRTPRAEQLAAPLHRGLLEVQRALRNESVFEPRTSSRRFTIASGDYHAATLLPPLLEILDAEAPAVDITIRPLVVPQLEAQLESGEVDLVIAAFPDPFPALRQQRLFREDFVCIVRRDNTAVKRGLDLETYLSLPHVLISPRGDGAGAVDMALERMGQSRRIGLRLPYFLTAALSVVRSNHVLTAPRRLAELFQDLCPVKLMPPPVTLAPFDVLQLWHERFDNEPAHRWLRTQVARAAVAPRSSR</sequence>
<dbReference type="Gene3D" id="1.10.10.10">
    <property type="entry name" value="Winged helix-like DNA-binding domain superfamily/Winged helix DNA-binding domain"/>
    <property type="match status" value="1"/>
</dbReference>
<comment type="similarity">
    <text evidence="1">Belongs to the LysR transcriptional regulatory family.</text>
</comment>
<feature type="compositionally biased region" description="Basic residues" evidence="5">
    <location>
        <begin position="1"/>
        <end position="15"/>
    </location>
</feature>
<dbReference type="InterPro" id="IPR050389">
    <property type="entry name" value="LysR-type_TF"/>
</dbReference>
<proteinExistence type="inferred from homology"/>
<dbReference type="InterPro" id="IPR005119">
    <property type="entry name" value="LysR_subst-bd"/>
</dbReference>
<gene>
    <name evidence="7" type="ORF">JY572_01445</name>
</gene>
<evidence type="ECO:0000256" key="5">
    <source>
        <dbReference type="SAM" id="MobiDB-lite"/>
    </source>
</evidence>
<dbReference type="Gene3D" id="3.40.190.10">
    <property type="entry name" value="Periplasmic binding protein-like II"/>
    <property type="match status" value="2"/>
</dbReference>
<feature type="compositionally biased region" description="Polar residues" evidence="5">
    <location>
        <begin position="16"/>
        <end position="28"/>
    </location>
</feature>
<accession>A0ABX7NB00</accession>
<dbReference type="PRINTS" id="PR00039">
    <property type="entry name" value="HTHLYSR"/>
</dbReference>
<dbReference type="PANTHER" id="PTHR30118">
    <property type="entry name" value="HTH-TYPE TRANSCRIPTIONAL REGULATOR LEUO-RELATED"/>
    <property type="match status" value="1"/>
</dbReference>
<dbReference type="InterPro" id="IPR036388">
    <property type="entry name" value="WH-like_DNA-bd_sf"/>
</dbReference>
<evidence type="ECO:0000256" key="4">
    <source>
        <dbReference type="ARBA" id="ARBA00023163"/>
    </source>
</evidence>
<keyword evidence="2" id="KW-0805">Transcription regulation</keyword>
<dbReference type="PANTHER" id="PTHR30118:SF15">
    <property type="entry name" value="TRANSCRIPTIONAL REGULATORY PROTEIN"/>
    <property type="match status" value="1"/>
</dbReference>
<evidence type="ECO:0000313" key="8">
    <source>
        <dbReference type="Proteomes" id="UP000663090"/>
    </source>
</evidence>
<dbReference type="CDD" id="cd08417">
    <property type="entry name" value="PBP2_Nitroaromatics_like"/>
    <property type="match status" value="1"/>
</dbReference>
<dbReference type="RefSeq" id="WP_206716539.1">
    <property type="nucleotide sequence ID" value="NZ_CP071091.1"/>
</dbReference>
<name>A0ABX7NB00_9BACT</name>
<dbReference type="Proteomes" id="UP000663090">
    <property type="component" value="Chromosome"/>
</dbReference>
<dbReference type="SUPFAM" id="SSF46785">
    <property type="entry name" value="Winged helix' DNA-binding domain"/>
    <property type="match status" value="1"/>
</dbReference>
<reference evidence="7 8" key="1">
    <citation type="submission" date="2021-02" db="EMBL/GenBank/DDBJ databases">
        <title>De Novo genome assembly of isolated myxobacteria.</title>
        <authorList>
            <person name="Stevens D.C."/>
        </authorList>
    </citation>
    <scope>NUCLEOTIDE SEQUENCE [LARGE SCALE GENOMIC DNA]</scope>
    <source>
        <strain evidence="7 8">SCHIC003</strain>
    </source>
</reference>
<dbReference type="InterPro" id="IPR036390">
    <property type="entry name" value="WH_DNA-bd_sf"/>
</dbReference>
<feature type="domain" description="HTH lysR-type" evidence="6">
    <location>
        <begin position="34"/>
        <end position="91"/>
    </location>
</feature>
<evidence type="ECO:0000256" key="2">
    <source>
        <dbReference type="ARBA" id="ARBA00023015"/>
    </source>
</evidence>
<keyword evidence="3" id="KW-0238">DNA-binding</keyword>
<evidence type="ECO:0000259" key="6">
    <source>
        <dbReference type="PROSITE" id="PS50931"/>
    </source>
</evidence>
<dbReference type="InterPro" id="IPR000847">
    <property type="entry name" value="LysR_HTH_N"/>
</dbReference>
<keyword evidence="4" id="KW-0804">Transcription</keyword>
<evidence type="ECO:0000256" key="1">
    <source>
        <dbReference type="ARBA" id="ARBA00009437"/>
    </source>
</evidence>
<dbReference type="Pfam" id="PF03466">
    <property type="entry name" value="LysR_substrate"/>
    <property type="match status" value="1"/>
</dbReference>
<dbReference type="EMBL" id="CP071091">
    <property type="protein sequence ID" value="QSQ14782.1"/>
    <property type="molecule type" value="Genomic_DNA"/>
</dbReference>
<feature type="region of interest" description="Disordered" evidence="5">
    <location>
        <begin position="1"/>
        <end position="28"/>
    </location>
</feature>
<evidence type="ECO:0000313" key="7">
    <source>
        <dbReference type="EMBL" id="QSQ14782.1"/>
    </source>
</evidence>
<dbReference type="SUPFAM" id="SSF53850">
    <property type="entry name" value="Periplasmic binding protein-like II"/>
    <property type="match status" value="1"/>
</dbReference>
<evidence type="ECO:0000256" key="3">
    <source>
        <dbReference type="ARBA" id="ARBA00023125"/>
    </source>
</evidence>
<dbReference type="PROSITE" id="PS50931">
    <property type="entry name" value="HTH_LYSR"/>
    <property type="match status" value="1"/>
</dbReference>